<feature type="compositionally biased region" description="Low complexity" evidence="1">
    <location>
        <begin position="388"/>
        <end position="400"/>
    </location>
</feature>
<dbReference type="Proteomes" id="UP001500443">
    <property type="component" value="Unassembled WGS sequence"/>
</dbReference>
<dbReference type="EMBL" id="BAAAPF010000207">
    <property type="protein sequence ID" value="GAA2139345.1"/>
    <property type="molecule type" value="Genomic_DNA"/>
</dbReference>
<evidence type="ECO:0000313" key="3">
    <source>
        <dbReference type="Proteomes" id="UP001500443"/>
    </source>
</evidence>
<evidence type="ECO:0000256" key="1">
    <source>
        <dbReference type="SAM" id="MobiDB-lite"/>
    </source>
</evidence>
<proteinExistence type="predicted"/>
<organism evidence="2 3">
    <name type="scientific">Streptomyces synnematoformans</name>
    <dbReference type="NCBI Taxonomy" id="415721"/>
    <lineage>
        <taxon>Bacteria</taxon>
        <taxon>Bacillati</taxon>
        <taxon>Actinomycetota</taxon>
        <taxon>Actinomycetes</taxon>
        <taxon>Kitasatosporales</taxon>
        <taxon>Streptomycetaceae</taxon>
        <taxon>Streptomyces</taxon>
    </lineage>
</organism>
<reference evidence="2 3" key="1">
    <citation type="journal article" date="2019" name="Int. J. Syst. Evol. Microbiol.">
        <title>The Global Catalogue of Microorganisms (GCM) 10K type strain sequencing project: providing services to taxonomists for standard genome sequencing and annotation.</title>
        <authorList>
            <consortium name="The Broad Institute Genomics Platform"/>
            <consortium name="The Broad Institute Genome Sequencing Center for Infectious Disease"/>
            <person name="Wu L."/>
            <person name="Ma J."/>
        </authorList>
    </citation>
    <scope>NUCLEOTIDE SEQUENCE [LARGE SCALE GENOMIC DNA]</scope>
    <source>
        <strain evidence="2 3">JCM 15481</strain>
    </source>
</reference>
<evidence type="ECO:0000313" key="2">
    <source>
        <dbReference type="EMBL" id="GAA2139345.1"/>
    </source>
</evidence>
<feature type="compositionally biased region" description="Basic residues" evidence="1">
    <location>
        <begin position="417"/>
        <end position="427"/>
    </location>
</feature>
<keyword evidence="3" id="KW-1185">Reference proteome</keyword>
<dbReference type="RefSeq" id="WP_344292257.1">
    <property type="nucleotide sequence ID" value="NZ_BAAAPF010000207.1"/>
</dbReference>
<feature type="region of interest" description="Disordered" evidence="1">
    <location>
        <begin position="375"/>
        <end position="427"/>
    </location>
</feature>
<accession>A0ABN2ZAN8</accession>
<dbReference type="Gene3D" id="3.40.50.300">
    <property type="entry name" value="P-loop containing nucleotide triphosphate hydrolases"/>
    <property type="match status" value="1"/>
</dbReference>
<protein>
    <recommendedName>
        <fullName evidence="4">Sulfotransferase family protein</fullName>
    </recommendedName>
</protein>
<gene>
    <name evidence="2" type="ORF">GCM10009802_49290</name>
</gene>
<dbReference type="InterPro" id="IPR027417">
    <property type="entry name" value="P-loop_NTPase"/>
</dbReference>
<dbReference type="SUPFAM" id="SSF52540">
    <property type="entry name" value="P-loop containing nucleoside triphosphate hydrolases"/>
    <property type="match status" value="1"/>
</dbReference>
<comment type="caution">
    <text evidence="2">The sequence shown here is derived from an EMBL/GenBank/DDBJ whole genome shotgun (WGS) entry which is preliminary data.</text>
</comment>
<name>A0ABN2ZAN8_9ACTN</name>
<sequence length="427" mass="46523">MTTPPTQPTPTLVPTVPRGGRILHIGPHKTGTTALQGAFHSARDRLPAYDVVYAGTHRQPVAAALAKIGVEFPGPAGTPVREHLDVFLQRDRPGMERWRRLVEQCEQAGDRRVVISTEYFSNAADDAAREVVAELGGGERVHVVVTLRPLLKILPSQWQQYVRNGLRSTYEDWLEEMFHREPYIEPTPSFWRRHRHDELIARWAAAAGPENLTVLVQDESDQQMQLRVFEEMAGLPAGFLVYDEKDNRSMTHGEAELVRLLNVESHRRGWSVERHGKVVRAGALRRMRDRYQPARDEARVATPEWAVAEATGLAEEMTAAITGLGVNVVGDLASLAKRPGTPPAAPAQATAPAAAAAQAVIGALLAQSSLDTKAAEAAKKNPAGPDSARPAAATTAPAPADGSRPGRGGATHLLRSAARRGLRRIRR</sequence>
<evidence type="ECO:0008006" key="4">
    <source>
        <dbReference type="Google" id="ProtNLM"/>
    </source>
</evidence>